<sequence>MPRMPQLAPRAALPRAPGLPQFTAHGDEDIELDVLYLPAVHSAEDGDSASLDIADTHAPYAELHAANNGPPRPAEISIGIGHVGARAASRTKRDAILRALRQFCSFRALGAAGGDDEADGAQSVSAVSVTDDVEDESDIGNNPLRVVGWIHAKFLWLAGLPPAVSFVLFMALTVASIAGAFYVAFKFSSPQGTLPLASGLLGVLGCMSGYAAWYSFHSVR</sequence>
<accession>J0CV83</accession>
<keyword evidence="2" id="KW-0812">Transmembrane</keyword>
<evidence type="ECO:0000313" key="4">
    <source>
        <dbReference type="Proteomes" id="UP000006514"/>
    </source>
</evidence>
<evidence type="ECO:0000256" key="2">
    <source>
        <dbReference type="SAM" id="Phobius"/>
    </source>
</evidence>
<proteinExistence type="predicted"/>
<dbReference type="Proteomes" id="UP000006514">
    <property type="component" value="Unassembled WGS sequence"/>
</dbReference>
<organism evidence="3 4">
    <name type="scientific">Auricularia subglabra (strain TFB-10046 / SS5)</name>
    <name type="common">White-rot fungus</name>
    <name type="synonym">Auricularia delicata (strain TFB10046)</name>
    <dbReference type="NCBI Taxonomy" id="717982"/>
    <lineage>
        <taxon>Eukaryota</taxon>
        <taxon>Fungi</taxon>
        <taxon>Dikarya</taxon>
        <taxon>Basidiomycota</taxon>
        <taxon>Agaricomycotina</taxon>
        <taxon>Agaricomycetes</taxon>
        <taxon>Auriculariales</taxon>
        <taxon>Auriculariaceae</taxon>
        <taxon>Auricularia</taxon>
    </lineage>
</organism>
<dbReference type="EMBL" id="JH687963">
    <property type="protein sequence ID" value="EJD34319.1"/>
    <property type="molecule type" value="Genomic_DNA"/>
</dbReference>
<feature type="region of interest" description="Disordered" evidence="1">
    <location>
        <begin position="1"/>
        <end position="20"/>
    </location>
</feature>
<evidence type="ECO:0000256" key="1">
    <source>
        <dbReference type="SAM" id="MobiDB-lite"/>
    </source>
</evidence>
<keyword evidence="2" id="KW-1133">Transmembrane helix</keyword>
<dbReference type="KEGG" id="adl:AURDEDRAFT_131230"/>
<feature type="transmembrane region" description="Helical" evidence="2">
    <location>
        <begin position="196"/>
        <end position="216"/>
    </location>
</feature>
<dbReference type="InParanoid" id="J0CV83"/>
<evidence type="ECO:0000313" key="3">
    <source>
        <dbReference type="EMBL" id="EJD34319.1"/>
    </source>
</evidence>
<dbReference type="AlphaFoldDB" id="J0CV83"/>
<name>J0CV83_AURST</name>
<keyword evidence="4" id="KW-1185">Reference proteome</keyword>
<keyword evidence="2" id="KW-0472">Membrane</keyword>
<protein>
    <submittedName>
        <fullName evidence="3">Uncharacterized protein</fullName>
    </submittedName>
</protein>
<gene>
    <name evidence="3" type="ORF">AURDEDRAFT_131230</name>
</gene>
<reference evidence="4" key="1">
    <citation type="journal article" date="2012" name="Science">
        <title>The Paleozoic origin of enzymatic lignin decomposition reconstructed from 31 fungal genomes.</title>
        <authorList>
            <person name="Floudas D."/>
            <person name="Binder M."/>
            <person name="Riley R."/>
            <person name="Barry K."/>
            <person name="Blanchette R.A."/>
            <person name="Henrissat B."/>
            <person name="Martinez A.T."/>
            <person name="Otillar R."/>
            <person name="Spatafora J.W."/>
            <person name="Yadav J.S."/>
            <person name="Aerts A."/>
            <person name="Benoit I."/>
            <person name="Boyd A."/>
            <person name="Carlson A."/>
            <person name="Copeland A."/>
            <person name="Coutinho P.M."/>
            <person name="de Vries R.P."/>
            <person name="Ferreira P."/>
            <person name="Findley K."/>
            <person name="Foster B."/>
            <person name="Gaskell J."/>
            <person name="Glotzer D."/>
            <person name="Gorecki P."/>
            <person name="Heitman J."/>
            <person name="Hesse C."/>
            <person name="Hori C."/>
            <person name="Igarashi K."/>
            <person name="Jurgens J.A."/>
            <person name="Kallen N."/>
            <person name="Kersten P."/>
            <person name="Kohler A."/>
            <person name="Kuees U."/>
            <person name="Kumar T.K.A."/>
            <person name="Kuo A."/>
            <person name="LaButti K."/>
            <person name="Larrondo L.F."/>
            <person name="Lindquist E."/>
            <person name="Ling A."/>
            <person name="Lombard V."/>
            <person name="Lucas S."/>
            <person name="Lundell T."/>
            <person name="Martin R."/>
            <person name="McLaughlin D.J."/>
            <person name="Morgenstern I."/>
            <person name="Morin E."/>
            <person name="Murat C."/>
            <person name="Nagy L.G."/>
            <person name="Nolan M."/>
            <person name="Ohm R.A."/>
            <person name="Patyshakuliyeva A."/>
            <person name="Rokas A."/>
            <person name="Ruiz-Duenas F.J."/>
            <person name="Sabat G."/>
            <person name="Salamov A."/>
            <person name="Samejima M."/>
            <person name="Schmutz J."/>
            <person name="Slot J.C."/>
            <person name="St John F."/>
            <person name="Stenlid J."/>
            <person name="Sun H."/>
            <person name="Sun S."/>
            <person name="Syed K."/>
            <person name="Tsang A."/>
            <person name="Wiebenga A."/>
            <person name="Young D."/>
            <person name="Pisabarro A."/>
            <person name="Eastwood D.C."/>
            <person name="Martin F."/>
            <person name="Cullen D."/>
            <person name="Grigoriev I.V."/>
            <person name="Hibbett D.S."/>
        </authorList>
    </citation>
    <scope>NUCLEOTIDE SEQUENCE [LARGE SCALE GENOMIC DNA]</scope>
    <source>
        <strain evidence="4">TFB10046</strain>
    </source>
</reference>
<feature type="transmembrane region" description="Helical" evidence="2">
    <location>
        <begin position="154"/>
        <end position="184"/>
    </location>
</feature>